<dbReference type="PANTHER" id="PTHR23197">
    <property type="entry name" value="TARSH-RELATED FIBRONECTIN DOMAIN-CONTAINING"/>
    <property type="match status" value="1"/>
</dbReference>
<feature type="region of interest" description="Disordered" evidence="1">
    <location>
        <begin position="706"/>
        <end position="762"/>
    </location>
</feature>
<evidence type="ECO:0000256" key="2">
    <source>
        <dbReference type="SAM" id="SignalP"/>
    </source>
</evidence>
<feature type="compositionally biased region" description="Polar residues" evidence="1">
    <location>
        <begin position="387"/>
        <end position="396"/>
    </location>
</feature>
<dbReference type="InterPro" id="IPR013783">
    <property type="entry name" value="Ig-like_fold"/>
</dbReference>
<feature type="region of interest" description="Disordered" evidence="1">
    <location>
        <begin position="1378"/>
        <end position="1412"/>
    </location>
</feature>
<dbReference type="CDD" id="cd00063">
    <property type="entry name" value="FN3"/>
    <property type="match status" value="3"/>
</dbReference>
<organism evidence="4 5">
    <name type="scientific">Mugilogobius chulae</name>
    <name type="common">yellowstripe goby</name>
    <dbReference type="NCBI Taxonomy" id="88201"/>
    <lineage>
        <taxon>Eukaryota</taxon>
        <taxon>Metazoa</taxon>
        <taxon>Chordata</taxon>
        <taxon>Craniata</taxon>
        <taxon>Vertebrata</taxon>
        <taxon>Euteleostomi</taxon>
        <taxon>Actinopterygii</taxon>
        <taxon>Neopterygii</taxon>
        <taxon>Teleostei</taxon>
        <taxon>Neoteleostei</taxon>
        <taxon>Acanthomorphata</taxon>
        <taxon>Gobiaria</taxon>
        <taxon>Gobiiformes</taxon>
        <taxon>Gobioidei</taxon>
        <taxon>Gobiidae</taxon>
        <taxon>Gobionellinae</taxon>
        <taxon>Mugilogobius</taxon>
    </lineage>
</organism>
<feature type="domain" description="Fibronectin type-III" evidence="3">
    <location>
        <begin position="1536"/>
        <end position="1630"/>
    </location>
</feature>
<feature type="compositionally biased region" description="Polar residues" evidence="1">
    <location>
        <begin position="589"/>
        <end position="616"/>
    </location>
</feature>
<feature type="region of interest" description="Disordered" evidence="1">
    <location>
        <begin position="1212"/>
        <end position="1280"/>
    </location>
</feature>
<feature type="compositionally biased region" description="Basic and acidic residues" evidence="1">
    <location>
        <begin position="747"/>
        <end position="756"/>
    </location>
</feature>
<evidence type="ECO:0000256" key="1">
    <source>
        <dbReference type="SAM" id="MobiDB-lite"/>
    </source>
</evidence>
<feature type="compositionally biased region" description="Low complexity" evidence="1">
    <location>
        <begin position="664"/>
        <end position="678"/>
    </location>
</feature>
<dbReference type="InterPro" id="IPR049109">
    <property type="entry name" value="TARSH/FNDC1_C"/>
</dbReference>
<dbReference type="Pfam" id="PF21731">
    <property type="entry name" value="TARSH_C"/>
    <property type="match status" value="1"/>
</dbReference>
<dbReference type="Proteomes" id="UP001460270">
    <property type="component" value="Unassembled WGS sequence"/>
</dbReference>
<keyword evidence="2" id="KW-0732">Signal</keyword>
<feature type="compositionally biased region" description="Low complexity" evidence="1">
    <location>
        <begin position="437"/>
        <end position="458"/>
    </location>
</feature>
<feature type="region of interest" description="Disordered" evidence="1">
    <location>
        <begin position="813"/>
        <end position="985"/>
    </location>
</feature>
<evidence type="ECO:0000259" key="3">
    <source>
        <dbReference type="PROSITE" id="PS50853"/>
    </source>
</evidence>
<evidence type="ECO:0000313" key="4">
    <source>
        <dbReference type="EMBL" id="KAK7907660.1"/>
    </source>
</evidence>
<dbReference type="PROSITE" id="PS50853">
    <property type="entry name" value="FN3"/>
    <property type="match status" value="3"/>
</dbReference>
<feature type="compositionally biased region" description="Low complexity" evidence="1">
    <location>
        <begin position="1452"/>
        <end position="1465"/>
    </location>
</feature>
<name>A0AAW0NZM1_9GOBI</name>
<accession>A0AAW0NZM1</accession>
<feature type="compositionally biased region" description="Basic and acidic residues" evidence="1">
    <location>
        <begin position="1112"/>
        <end position="1132"/>
    </location>
</feature>
<feature type="compositionally biased region" description="Polar residues" evidence="1">
    <location>
        <begin position="1138"/>
        <end position="1150"/>
    </location>
</feature>
<evidence type="ECO:0000313" key="5">
    <source>
        <dbReference type="Proteomes" id="UP001460270"/>
    </source>
</evidence>
<dbReference type="Pfam" id="PF00041">
    <property type="entry name" value="fn3"/>
    <property type="match status" value="3"/>
</dbReference>
<feature type="region of interest" description="Disordered" evidence="1">
    <location>
        <begin position="1005"/>
        <end position="1165"/>
    </location>
</feature>
<comment type="caution">
    <text evidence="4">The sequence shown here is derived from an EMBL/GenBank/DDBJ whole genome shotgun (WGS) entry which is preliminary data.</text>
</comment>
<feature type="compositionally biased region" description="Polar residues" evidence="1">
    <location>
        <begin position="706"/>
        <end position="736"/>
    </location>
</feature>
<feature type="region of interest" description="Disordered" evidence="1">
    <location>
        <begin position="385"/>
        <end position="464"/>
    </location>
</feature>
<dbReference type="InterPro" id="IPR036116">
    <property type="entry name" value="FN3_sf"/>
</dbReference>
<gene>
    <name evidence="4" type="ORF">WMY93_016272</name>
</gene>
<dbReference type="Gene3D" id="2.60.40.10">
    <property type="entry name" value="Immunoglobulins"/>
    <property type="match status" value="3"/>
</dbReference>
<dbReference type="InterPro" id="IPR003961">
    <property type="entry name" value="FN3_dom"/>
</dbReference>
<feature type="compositionally biased region" description="Basic and acidic residues" evidence="1">
    <location>
        <begin position="893"/>
        <end position="905"/>
    </location>
</feature>
<dbReference type="PRINTS" id="PR00014">
    <property type="entry name" value="FNTYPEIII"/>
</dbReference>
<feature type="compositionally biased region" description="Polar residues" evidence="1">
    <location>
        <begin position="635"/>
        <end position="663"/>
    </location>
</feature>
<feature type="compositionally biased region" description="Basic and acidic residues" evidence="1">
    <location>
        <begin position="938"/>
        <end position="952"/>
    </location>
</feature>
<proteinExistence type="predicted"/>
<dbReference type="SUPFAM" id="SSF49265">
    <property type="entry name" value="Fibronectin type III"/>
    <property type="match status" value="2"/>
</dbReference>
<feature type="compositionally biased region" description="Low complexity" evidence="1">
    <location>
        <begin position="1043"/>
        <end position="1054"/>
    </location>
</feature>
<feature type="domain" description="Fibronectin type-III" evidence="3">
    <location>
        <begin position="309"/>
        <end position="404"/>
    </location>
</feature>
<sequence>MAGSACRTLLALLVTLCTPRFGFSADKAQKKQPFVDKSLRPGWESSILLDGTPVDRFVVSSKPGRSHRFTKWEKGSKANLFEDVDPDWLNLDGFAVLSAAPVNSAVPVRPRHSPVRNSSSVHRSARVNRTLHPQLHPAPGPLPPGLCAGPPSPPRADQRRQRQAPKLTSESVHVVSLQAPNKAGQSTASRGTAAKSSIPDPPPEYEARDISVRVMSPKSVLISWVDPAVEMGKVESEAASLRSYTVRYREKGESARWEYKDSGQRRMMVEDLSADGMYEFSVRINQGDNQGKWSVSVFQRTPESAPSGPPENFEVKPLRGKGTAIIATWDPPDEPNGRIREYILSYAPAMKPFGMKSLTYSGSTTSATVDGLTPGDRYIFKIRATNRKGQGPQSKAFSVVMPGSSRAASTSSRKTEVSRTTQAPVDQDDYEESNSETTPAPFATSAATTTITTTTTTTHRVPPIRRVRPLSQTRSYHNIFSSVRGSVRNGHRGSKIREQTTMPPTTTTTTITTTVKLTTTTPETTTPPPVQETTTEEVKTEQNNDVFDKEREASTTAAPNFKLVTPPSIKKAKSSQRRPIKIRVHQKTGSKTNSLAKTDISASNSQVKTTTKTPGIQESAAKRNDFAATAVPESKNVNDASIQSKKPSLSLQNNNSQPDKTQMSSRGSVRGTSGSAGRYNFNRRNPSFFVRGNLTRNGFKPALTSAVSSDVNVQSRSQSNHGTLNRFSKSESGSNRNDPRRGIFRQETSHGLDEIKSTNAQEKLQNIATTSRSSDGRYSNVDPNSKAEISESLHSHTKLLALESAKLDNTKFEGNFDDDGEKAESSNSRTQGKRTSNSRSTNMETVISDNARNSKPNLKNNQNSESESIKYDTTNWRTQEKKTHSSPSVFESVKSDDEQNSRETLKSTSDGNQHETSISNAQISQSPSRTHSPVSESSKSDENTNSNRKEGNYDTDSDSTKKSTSNSKTQTSQGERTGSSSRARISSSLLEKYPWLATKYPHRFGLTARSPTSTSNSRTSLPRTNSSTMGLERPISRSVPTRVSSATGAAGVSAIQETSQANEENKNNPKLESLKNNVESVKPNLNKEVSKTTQVSSTSSSKLNEQTNSEEGTDHENHKIETNNENFDRKNSEIPSVDATNSRTFPSSTLRRTNTGNNGRIRYPLLPNRQLGNRFSVRPAQKMDSESEAKPMLMSGSSNGNGNTLTRTGGLFSGGTTQEGFRGQGGRTRNTLRGKPINGGAGFKPVNRNDKNGRPNLTTAEDKETATFDESSKSNGHRYITGPDGTKWLVDLERGVLMNSEGQILQDSQGKPRRVVLGEDGHTIFDSMGSPLVNQEGVALFGHGRDSRPVVNPKDKMIMLGGKPLQGLDVPKRRTTTTTAKTTTTTTTTTTEALTTEWTSPPIPTCPPGTSPKTDDYGYPEVDEEGILDCYPIEEESSGMDEFEKDELIPHTTLPPSTTSTVPSTEGPRPSNKGPSNELDLSGKKRFTAPYVNYIQKDPGAPCSLTEALEYLQVDVLENLLEKDNLVTPHAPPKNKPHNLTVVAMEGCHSFIILDWAQPLKNDMVSGFMVYSASYDDVLNNRWSSRSSSGTHLAVENLKPNSRYYFKVQARNVFGVGPFSETLTYVTESDDPLLIERPPGGEPIWIPFSFKYNSAHSSCKGSQFVKRTWYRKFVGVVLCNSLRYKIFMGDGLREPFYSIGDTLGQGEDHCQFVDSYRDGRTGPAYMSNMLPSAQGYYRAYRQEPVTFGVIGRRTNHPFVGWYECGVPIPGKW</sequence>
<feature type="compositionally biased region" description="Basic and acidic residues" evidence="1">
    <location>
        <begin position="1260"/>
        <end position="1272"/>
    </location>
</feature>
<dbReference type="PANTHER" id="PTHR23197:SF8">
    <property type="entry name" value="FIBRONECTIN TYPE III DOMAIN-CONTAINING PROTEIN 1"/>
    <property type="match status" value="1"/>
</dbReference>
<feature type="domain" description="Fibronectin type-III" evidence="3">
    <location>
        <begin position="206"/>
        <end position="304"/>
    </location>
</feature>
<feature type="compositionally biased region" description="Basic and acidic residues" evidence="1">
    <location>
        <begin position="1063"/>
        <end position="1073"/>
    </location>
</feature>
<protein>
    <recommendedName>
        <fullName evidence="3">Fibronectin type-III domain-containing protein</fullName>
    </recommendedName>
</protein>
<feature type="compositionally biased region" description="Polar residues" evidence="1">
    <location>
        <begin position="825"/>
        <end position="877"/>
    </location>
</feature>
<feature type="compositionally biased region" description="Pro residues" evidence="1">
    <location>
        <begin position="1401"/>
        <end position="1410"/>
    </location>
</feature>
<feature type="signal peptide" evidence="2">
    <location>
        <begin position="1"/>
        <end position="24"/>
    </location>
</feature>
<feature type="compositionally biased region" description="Low complexity" evidence="1">
    <location>
        <begin position="1009"/>
        <end position="1028"/>
    </location>
</feature>
<dbReference type="SMART" id="SM00060">
    <property type="entry name" value="FN3"/>
    <property type="match status" value="2"/>
</dbReference>
<feature type="compositionally biased region" description="Pro residues" evidence="1">
    <location>
        <begin position="136"/>
        <end position="154"/>
    </location>
</feature>
<feature type="region of interest" description="Disordered" evidence="1">
    <location>
        <begin position="584"/>
        <end position="692"/>
    </location>
</feature>
<feature type="region of interest" description="Disordered" evidence="1">
    <location>
        <begin position="132"/>
        <end position="205"/>
    </location>
</feature>
<dbReference type="EMBL" id="JBBPFD010000011">
    <property type="protein sequence ID" value="KAK7907660.1"/>
    <property type="molecule type" value="Genomic_DNA"/>
</dbReference>
<feature type="region of interest" description="Disordered" evidence="1">
    <location>
        <begin position="1448"/>
        <end position="1482"/>
    </location>
</feature>
<feature type="compositionally biased region" description="Low complexity" evidence="1">
    <location>
        <begin position="1151"/>
        <end position="1160"/>
    </location>
</feature>
<reference evidence="5" key="1">
    <citation type="submission" date="2024-04" db="EMBL/GenBank/DDBJ databases">
        <title>Salinicola lusitanus LLJ914,a marine bacterium isolated from the Okinawa Trough.</title>
        <authorList>
            <person name="Li J."/>
        </authorList>
    </citation>
    <scope>NUCLEOTIDE SEQUENCE [LARGE SCALE GENOMIC DNA]</scope>
</reference>
<feature type="chain" id="PRO_5043833273" description="Fibronectin type-III domain-containing protein" evidence="2">
    <location>
        <begin position="25"/>
        <end position="1772"/>
    </location>
</feature>
<feature type="compositionally biased region" description="Low complexity" evidence="1">
    <location>
        <begin position="1091"/>
        <end position="1102"/>
    </location>
</feature>
<feature type="compositionally biased region" description="Low complexity" evidence="1">
    <location>
        <begin position="962"/>
        <end position="985"/>
    </location>
</feature>
<keyword evidence="5" id="KW-1185">Reference proteome</keyword>
<feature type="region of interest" description="Disordered" evidence="1">
    <location>
        <begin position="519"/>
        <end position="542"/>
    </location>
</feature>
<feature type="compositionally biased region" description="Polar residues" evidence="1">
    <location>
        <begin position="906"/>
        <end position="937"/>
    </location>
</feature>
<feature type="compositionally biased region" description="Low complexity" evidence="1">
    <location>
        <begin position="1378"/>
        <end position="1400"/>
    </location>
</feature>